<protein>
    <submittedName>
        <fullName evidence="4">GNAT family N-acetyltransferase</fullName>
    </submittedName>
</protein>
<dbReference type="OrthoDB" id="5243635at2"/>
<dbReference type="InterPro" id="IPR016181">
    <property type="entry name" value="Acyl_CoA_acyltransferase"/>
</dbReference>
<keyword evidence="2" id="KW-0012">Acyltransferase</keyword>
<evidence type="ECO:0000313" key="5">
    <source>
        <dbReference type="Proteomes" id="UP000460272"/>
    </source>
</evidence>
<gene>
    <name evidence="4" type="ORF">EAS64_41190</name>
</gene>
<dbReference type="PANTHER" id="PTHR43877">
    <property type="entry name" value="AMINOALKYLPHOSPHONATE N-ACETYLTRANSFERASE-RELATED-RELATED"/>
    <property type="match status" value="1"/>
</dbReference>
<accession>A0A6P2BNI9</accession>
<evidence type="ECO:0000256" key="2">
    <source>
        <dbReference type="ARBA" id="ARBA00023315"/>
    </source>
</evidence>
<sequence length="174" mass="18738">MVRPARVEDAGQIALVHVRSWQGAYRGLIPQAFLDGLDVAQRTRTWERALAETDNPRAGVLVADDGGSVVGFVGYFPSRDPDADPDLIGEIGAIYVLPGAWGGGSGRRLMEAALGRLAGAGFTQVTLWVLDSNDRARRFYEAGGWSADGAAKQDDSRGFPLSEVRYRRSLSSLS</sequence>
<dbReference type="Proteomes" id="UP000460272">
    <property type="component" value="Unassembled WGS sequence"/>
</dbReference>
<reference evidence="4 5" key="1">
    <citation type="submission" date="2018-11" db="EMBL/GenBank/DDBJ databases">
        <title>Trebonia kvetii gen.nov., sp.nov., a novel acidophilic actinobacterium, and proposal of the new actinobacterial family Treboniaceae fam. nov.</title>
        <authorList>
            <person name="Rapoport D."/>
            <person name="Sagova-Mareckova M."/>
            <person name="Sedlacek I."/>
            <person name="Provaznik J."/>
            <person name="Kralova S."/>
            <person name="Pavlinic D."/>
            <person name="Benes V."/>
            <person name="Kopecky J."/>
        </authorList>
    </citation>
    <scope>NUCLEOTIDE SEQUENCE [LARGE SCALE GENOMIC DNA]</scope>
    <source>
        <strain evidence="4 5">15Tr583</strain>
    </source>
</reference>
<dbReference type="AlphaFoldDB" id="A0A6P2BNI9"/>
<dbReference type="Gene3D" id="3.40.630.30">
    <property type="match status" value="1"/>
</dbReference>
<dbReference type="CDD" id="cd04301">
    <property type="entry name" value="NAT_SF"/>
    <property type="match status" value="1"/>
</dbReference>
<name>A0A6P2BNI9_9ACTN</name>
<proteinExistence type="predicted"/>
<dbReference type="InterPro" id="IPR050832">
    <property type="entry name" value="Bact_Acetyltransf"/>
</dbReference>
<dbReference type="EMBL" id="RPFW01000012">
    <property type="protein sequence ID" value="TVY99672.1"/>
    <property type="molecule type" value="Genomic_DNA"/>
</dbReference>
<feature type="domain" description="N-acetyltransferase" evidence="3">
    <location>
        <begin position="1"/>
        <end position="174"/>
    </location>
</feature>
<evidence type="ECO:0000259" key="3">
    <source>
        <dbReference type="PROSITE" id="PS51186"/>
    </source>
</evidence>
<dbReference type="GO" id="GO:0016747">
    <property type="term" value="F:acyltransferase activity, transferring groups other than amino-acyl groups"/>
    <property type="evidence" value="ECO:0007669"/>
    <property type="project" value="InterPro"/>
</dbReference>
<dbReference type="InterPro" id="IPR000182">
    <property type="entry name" value="GNAT_dom"/>
</dbReference>
<keyword evidence="1 4" id="KW-0808">Transferase</keyword>
<comment type="caution">
    <text evidence="4">The sequence shown here is derived from an EMBL/GenBank/DDBJ whole genome shotgun (WGS) entry which is preliminary data.</text>
</comment>
<organism evidence="4 5">
    <name type="scientific">Trebonia kvetii</name>
    <dbReference type="NCBI Taxonomy" id="2480626"/>
    <lineage>
        <taxon>Bacteria</taxon>
        <taxon>Bacillati</taxon>
        <taxon>Actinomycetota</taxon>
        <taxon>Actinomycetes</taxon>
        <taxon>Streptosporangiales</taxon>
        <taxon>Treboniaceae</taxon>
        <taxon>Trebonia</taxon>
    </lineage>
</organism>
<evidence type="ECO:0000256" key="1">
    <source>
        <dbReference type="ARBA" id="ARBA00022679"/>
    </source>
</evidence>
<evidence type="ECO:0000313" key="4">
    <source>
        <dbReference type="EMBL" id="TVY99672.1"/>
    </source>
</evidence>
<dbReference type="SUPFAM" id="SSF55729">
    <property type="entry name" value="Acyl-CoA N-acyltransferases (Nat)"/>
    <property type="match status" value="1"/>
</dbReference>
<keyword evidence="5" id="KW-1185">Reference proteome</keyword>
<dbReference type="Pfam" id="PF00583">
    <property type="entry name" value="Acetyltransf_1"/>
    <property type="match status" value="1"/>
</dbReference>
<dbReference type="PROSITE" id="PS51186">
    <property type="entry name" value="GNAT"/>
    <property type="match status" value="1"/>
</dbReference>